<dbReference type="InterPro" id="IPR018673">
    <property type="entry name" value="DUF2141"/>
</dbReference>
<keyword evidence="1" id="KW-0732">Signal</keyword>
<protein>
    <submittedName>
        <fullName evidence="2">DUF2141 domain-containing protein</fullName>
    </submittedName>
</protein>
<dbReference type="EMBL" id="JAQQXT010000013">
    <property type="protein sequence ID" value="MDC8773678.1"/>
    <property type="molecule type" value="Genomic_DNA"/>
</dbReference>
<proteinExistence type="predicted"/>
<dbReference type="PROSITE" id="PS51257">
    <property type="entry name" value="PROKAR_LIPOPROTEIN"/>
    <property type="match status" value="1"/>
</dbReference>
<sequence length="148" mass="15462">MNASKRFAAHSAVFLILACAMAVAAPAHAVDVEVEVSGLTQTEGRVMVGVFTDAGTWLKKAATGASAEANQQKDGKLLIKLQNLPEGSLALSVFHDVNGNGQLDSNAMGMPKEPYGFSNNAAGMFGPPKFEKAVFEAKAGARLNVQLN</sequence>
<accession>A0ABT5KID5</accession>
<dbReference type="Proteomes" id="UP001221189">
    <property type="component" value="Unassembled WGS sequence"/>
</dbReference>
<comment type="caution">
    <text evidence="2">The sequence shown here is derived from an EMBL/GenBank/DDBJ whole genome shotgun (WGS) entry which is preliminary data.</text>
</comment>
<evidence type="ECO:0000256" key="1">
    <source>
        <dbReference type="SAM" id="SignalP"/>
    </source>
</evidence>
<keyword evidence="3" id="KW-1185">Reference proteome</keyword>
<feature type="signal peptide" evidence="1">
    <location>
        <begin position="1"/>
        <end position="29"/>
    </location>
</feature>
<dbReference type="RefSeq" id="WP_273601837.1">
    <property type="nucleotide sequence ID" value="NZ_JAQQXT010000013.1"/>
</dbReference>
<organism evidence="2 3">
    <name type="scientific">Roseateles albus</name>
    <dbReference type="NCBI Taxonomy" id="2987525"/>
    <lineage>
        <taxon>Bacteria</taxon>
        <taxon>Pseudomonadati</taxon>
        <taxon>Pseudomonadota</taxon>
        <taxon>Betaproteobacteria</taxon>
        <taxon>Burkholderiales</taxon>
        <taxon>Sphaerotilaceae</taxon>
        <taxon>Roseateles</taxon>
    </lineage>
</organism>
<reference evidence="2 3" key="1">
    <citation type="submission" date="2022-10" db="EMBL/GenBank/DDBJ databases">
        <title>Paucibacter sp. hw1 Genome sequencing.</title>
        <authorList>
            <person name="Park S."/>
        </authorList>
    </citation>
    <scope>NUCLEOTIDE SEQUENCE [LARGE SCALE GENOMIC DNA]</scope>
    <source>
        <strain evidence="3">hw1</strain>
    </source>
</reference>
<gene>
    <name evidence="2" type="ORF">PRZ03_19060</name>
</gene>
<dbReference type="Pfam" id="PF09912">
    <property type="entry name" value="DUF2141"/>
    <property type="match status" value="1"/>
</dbReference>
<evidence type="ECO:0000313" key="2">
    <source>
        <dbReference type="EMBL" id="MDC8773678.1"/>
    </source>
</evidence>
<evidence type="ECO:0000313" key="3">
    <source>
        <dbReference type="Proteomes" id="UP001221189"/>
    </source>
</evidence>
<name>A0ABT5KID5_9BURK</name>
<feature type="chain" id="PRO_5047491561" evidence="1">
    <location>
        <begin position="30"/>
        <end position="148"/>
    </location>
</feature>